<dbReference type="InterPro" id="IPR012948">
    <property type="entry name" value="AARP2CN"/>
</dbReference>
<dbReference type="SUPFAM" id="SSF52540">
    <property type="entry name" value="P-loop containing nucleoside triphosphate hydrolases"/>
    <property type="match status" value="1"/>
</dbReference>
<keyword evidence="3" id="KW-0539">Nucleus</keyword>
<dbReference type="InterPro" id="IPR027417">
    <property type="entry name" value="P-loop_NTPase"/>
</dbReference>
<feature type="compositionally biased region" description="Basic and acidic residues" evidence="4">
    <location>
        <begin position="1"/>
        <end position="10"/>
    </location>
</feature>
<feature type="domain" description="Bms1-type G" evidence="5">
    <location>
        <begin position="67"/>
        <end position="228"/>
    </location>
</feature>
<keyword evidence="2" id="KW-0690">Ribosome biogenesis</keyword>
<dbReference type="EMBL" id="JAPFFF010000007">
    <property type="protein sequence ID" value="KAK8885521.1"/>
    <property type="molecule type" value="Genomic_DNA"/>
</dbReference>
<feature type="compositionally biased region" description="Basic and acidic residues" evidence="4">
    <location>
        <begin position="406"/>
        <end position="429"/>
    </location>
</feature>
<dbReference type="PANTHER" id="PTHR12858:SF2">
    <property type="entry name" value="RIBOSOME BIOGENESIS PROTEIN BMS1 HOMOLOG"/>
    <property type="match status" value="1"/>
</dbReference>
<evidence type="ECO:0000259" key="5">
    <source>
        <dbReference type="PROSITE" id="PS51714"/>
    </source>
</evidence>
<keyword evidence="7" id="KW-1185">Reference proteome</keyword>
<evidence type="ECO:0000256" key="2">
    <source>
        <dbReference type="ARBA" id="ARBA00022517"/>
    </source>
</evidence>
<evidence type="ECO:0000313" key="6">
    <source>
        <dbReference type="EMBL" id="KAK8885521.1"/>
    </source>
</evidence>
<name>A0ABR2K333_9EUKA</name>
<dbReference type="Pfam" id="PF04950">
    <property type="entry name" value="RIBIOP_C"/>
    <property type="match status" value="1"/>
</dbReference>
<dbReference type="Proteomes" id="UP001470230">
    <property type="component" value="Unassembled WGS sequence"/>
</dbReference>
<dbReference type="PANTHER" id="PTHR12858">
    <property type="entry name" value="RIBOSOME BIOGENESIS PROTEIN"/>
    <property type="match status" value="1"/>
</dbReference>
<evidence type="ECO:0000256" key="4">
    <source>
        <dbReference type="SAM" id="MobiDB-lite"/>
    </source>
</evidence>
<dbReference type="Gene3D" id="3.40.50.300">
    <property type="entry name" value="P-loop containing nucleotide triphosphate hydrolases"/>
    <property type="match status" value="1"/>
</dbReference>
<comment type="subcellular location">
    <subcellularLocation>
        <location evidence="1">Nucleus</location>
        <location evidence="1">Nucleolus</location>
    </subcellularLocation>
</comment>
<evidence type="ECO:0000256" key="1">
    <source>
        <dbReference type="ARBA" id="ARBA00004604"/>
    </source>
</evidence>
<feature type="region of interest" description="Disordered" evidence="4">
    <location>
        <begin position="406"/>
        <end position="460"/>
    </location>
</feature>
<dbReference type="InterPro" id="IPR030387">
    <property type="entry name" value="G_Bms1/Tsr1_dom"/>
</dbReference>
<dbReference type="PROSITE" id="PS51714">
    <property type="entry name" value="G_BMS1"/>
    <property type="match status" value="1"/>
</dbReference>
<dbReference type="InterPro" id="IPR039761">
    <property type="entry name" value="Bms1/Tsr1"/>
</dbReference>
<evidence type="ECO:0000256" key="3">
    <source>
        <dbReference type="ARBA" id="ARBA00023242"/>
    </source>
</evidence>
<protein>
    <submittedName>
        <fullName evidence="6">Glycoside hydrolase 2 (Mannanase, beta-galactosidase)</fullName>
    </submittedName>
</protein>
<sequence>MTTNMEEKQPNKPHQPQHKSKSGHDIHNIKANGYFKGERARQAIAHQVNIEQIRLDQPEKRAYNYQDPPLLIAVQGPPGCGKSLLIKCLVKYFSKELKLIDIRGPITVVAHRSQRITFIEVPNDINSMCDIAKVADLVLLMVNAQRNFEMETFEFLHLLLSHGFPKVIGILTHLDLCHKSVANELIARFHKELSTTVKVYKLERLIHNRYEKNSIKNLARKITIPKVRVINFRKNRGYVLVDRAESGTSQDGGKSTLLYGYCRGDGLSNGQRIHIPGAGDFTISSIKELQDPCPLSDPKNVSQRSLRQQSNLIYAPMSEIGGVKIDENAIYVDLPKHQINFTSPDSESLKLTEEEASKLKEDIQVTKGVEMVRQLQQKSSNEKNEDQNNNEDMLEILEGLYVPVNEKNEDQNSKVIEKKEEVPQQKLESENEEEEEEEYEEEEANEEAAAKNEEEDSEEEVINNMEDFIPLSDEDDIGDNVELNPDGSVKLPSGEIQPGKYARIEFTDIPPSLIQRFDPKIPIIIGSLLEEEKSPDNCQQWVKIRRDRFYDRTPKSSDPMVFTIGWRRFQTIPIFFNEERDNKLRHLKYMPEYLTCYASYWGPPSAINIGVTTFQHIKENLRAFRVTATGVTIRQMGEGKIVKKLRVKGHPKDIFKKTAKITDMFTSDLEAGQFVGALVKTVSGIRGKIKKVEKDGVVRCTFEDTIKPSDIVFLNGWVKVPVEKFCQTIDSLLTDNWNLVRTTAELRADLNLRPQYKEDSVYREVVRPELPELKLTAPQNLKAQLPYKIRKQHEEKPAKRAVILNEDEAEIMSMLRKTREVFDAKRNELAKQKSIEQTAAKKAAEKEEKEKLHKRTLNKQEFFKRNPKRAKK</sequence>
<proteinExistence type="predicted"/>
<dbReference type="InterPro" id="IPR007034">
    <property type="entry name" value="BMS1_TSR1_C"/>
</dbReference>
<organism evidence="6 7">
    <name type="scientific">Tritrichomonas musculus</name>
    <dbReference type="NCBI Taxonomy" id="1915356"/>
    <lineage>
        <taxon>Eukaryota</taxon>
        <taxon>Metamonada</taxon>
        <taxon>Parabasalia</taxon>
        <taxon>Tritrichomonadida</taxon>
        <taxon>Tritrichomonadidae</taxon>
        <taxon>Tritrichomonas</taxon>
    </lineage>
</organism>
<comment type="caution">
    <text evidence="6">The sequence shown here is derived from an EMBL/GenBank/DDBJ whole genome shotgun (WGS) entry which is preliminary data.</text>
</comment>
<reference evidence="6 7" key="1">
    <citation type="submission" date="2024-04" db="EMBL/GenBank/DDBJ databases">
        <title>Tritrichomonas musculus Genome.</title>
        <authorList>
            <person name="Alves-Ferreira E."/>
            <person name="Grigg M."/>
            <person name="Lorenzi H."/>
            <person name="Galac M."/>
        </authorList>
    </citation>
    <scope>NUCLEOTIDE SEQUENCE [LARGE SCALE GENOMIC DNA]</scope>
    <source>
        <strain evidence="6 7">EAF2021</strain>
    </source>
</reference>
<dbReference type="SMART" id="SM00785">
    <property type="entry name" value="AARP2CN"/>
    <property type="match status" value="1"/>
</dbReference>
<dbReference type="Pfam" id="PF08142">
    <property type="entry name" value="AARP2CN"/>
    <property type="match status" value="1"/>
</dbReference>
<feature type="compositionally biased region" description="Basic and acidic residues" evidence="4">
    <location>
        <begin position="842"/>
        <end position="851"/>
    </location>
</feature>
<dbReference type="SMART" id="SM01362">
    <property type="entry name" value="DUF663"/>
    <property type="match status" value="1"/>
</dbReference>
<feature type="region of interest" description="Disordered" evidence="4">
    <location>
        <begin position="833"/>
        <end position="872"/>
    </location>
</feature>
<accession>A0ABR2K333</accession>
<evidence type="ECO:0000313" key="7">
    <source>
        <dbReference type="Proteomes" id="UP001470230"/>
    </source>
</evidence>
<gene>
    <name evidence="6" type="ORF">M9Y10_040970</name>
</gene>
<feature type="region of interest" description="Disordered" evidence="4">
    <location>
        <begin position="1"/>
        <end position="27"/>
    </location>
</feature>
<feature type="compositionally biased region" description="Acidic residues" evidence="4">
    <location>
        <begin position="430"/>
        <end position="446"/>
    </location>
</feature>
<keyword evidence="6" id="KW-0378">Hydrolase</keyword>
<dbReference type="GO" id="GO:0016787">
    <property type="term" value="F:hydrolase activity"/>
    <property type="evidence" value="ECO:0007669"/>
    <property type="project" value="UniProtKB-KW"/>
</dbReference>